<proteinExistence type="predicted"/>
<evidence type="ECO:0000313" key="1">
    <source>
        <dbReference type="EMBL" id="EDQ48144.1"/>
    </source>
</evidence>
<dbReference type="AlphaFoldDB" id="A9U859"/>
<dbReference type="CDD" id="cd06587">
    <property type="entry name" value="VOC"/>
    <property type="match status" value="1"/>
</dbReference>
<dbReference type="HOGENOM" id="CLU_046006_14_1_1"/>
<sequence length="194" mass="21963">MIDEHGRLPMVQGVSLNTLMTQYDGVLGMLKEWALGLVGAVLLVLVVTCPNEEDYTKWLSSEHGIVCVNTGSDTGCKRQEDAVEWKSRYIMHAGIFIQLMNKFQDRGSYIAVLHHPHQHSIALLLIETEDKQPLEIMRNGKPFPIMAINCPDIEYTHQFMKNKGLMVEDLQTLGAGEAKYFYFRDHEGNLLEAA</sequence>
<feature type="non-terminal residue" evidence="1">
    <location>
        <position position="194"/>
    </location>
</feature>
<gene>
    <name evidence="1" type="ORF">PHYPADRAFT_104241</name>
</gene>
<organism>
    <name type="scientific">Physcomitrium patens</name>
    <name type="common">Spreading-leaved earth moss</name>
    <name type="synonym">Physcomitrella patens</name>
    <dbReference type="NCBI Taxonomy" id="3218"/>
    <lineage>
        <taxon>Eukaryota</taxon>
        <taxon>Viridiplantae</taxon>
        <taxon>Streptophyta</taxon>
        <taxon>Embryophyta</taxon>
        <taxon>Bryophyta</taxon>
        <taxon>Bryophytina</taxon>
        <taxon>Bryopsida</taxon>
        <taxon>Funariidae</taxon>
        <taxon>Funariales</taxon>
        <taxon>Funariaceae</taxon>
        <taxon>Physcomitrium</taxon>
    </lineage>
</organism>
<dbReference type="InterPro" id="IPR029068">
    <property type="entry name" value="Glyas_Bleomycin-R_OHBP_Dase"/>
</dbReference>
<accession>A9U859</accession>
<dbReference type="SUPFAM" id="SSF54593">
    <property type="entry name" value="Glyoxalase/Bleomycin resistance protein/Dihydroxybiphenyl dioxygenase"/>
    <property type="match status" value="1"/>
</dbReference>
<reference evidence="1" key="1">
    <citation type="journal article" date="2008" name="Science">
        <title>The Physcomitrella genome reveals evolutionary insights into the conquest of land by plants.</title>
        <authorList>
            <person name="Rensing S."/>
            <person name="Lang D."/>
            <person name="Zimmer A."/>
            <person name="Terry A."/>
            <person name="Salamov A."/>
            <person name="Shapiro H."/>
            <person name="Nishiyama T."/>
            <person name="Perroud P.-F."/>
            <person name="Lindquist E."/>
            <person name="Kamisugi Y."/>
            <person name="Tanahashi T."/>
            <person name="Sakakibara K."/>
            <person name="Fujita T."/>
            <person name="Oishi K."/>
            <person name="Shin-I T."/>
            <person name="Kuroki Y."/>
            <person name="Toyoda A."/>
            <person name="Suzuki Y."/>
            <person name="Hashimoto A."/>
            <person name="Yamaguchi K."/>
            <person name="Sugano A."/>
            <person name="Kohara Y."/>
            <person name="Fujiyama A."/>
            <person name="Anterola A."/>
            <person name="Aoki S."/>
            <person name="Ashton N."/>
            <person name="Barbazuk W.B."/>
            <person name="Barker E."/>
            <person name="Bennetzen J."/>
            <person name="Bezanilla M."/>
            <person name="Blankenship R."/>
            <person name="Cho S.H."/>
            <person name="Dutcher S."/>
            <person name="Estelle M."/>
            <person name="Fawcett J.A."/>
            <person name="Gundlach H."/>
            <person name="Hanada K."/>
            <person name="Heyl A."/>
            <person name="Hicks K.A."/>
            <person name="Hugh J."/>
            <person name="Lohr M."/>
            <person name="Mayer K."/>
            <person name="Melkozernov A."/>
            <person name="Murata T."/>
            <person name="Nelson D."/>
            <person name="Pils B."/>
            <person name="Prigge M."/>
            <person name="Reiss B."/>
            <person name="Renner T."/>
            <person name="Rombauts S."/>
            <person name="Rushton P."/>
            <person name="Sanderfoot A."/>
            <person name="Schween G."/>
            <person name="Shiu S.-H."/>
            <person name="Stueber K."/>
            <person name="Theodoulou F.L."/>
            <person name="Tu H."/>
            <person name="Van de Peer Y."/>
            <person name="Verrier P.J."/>
            <person name="Waters E."/>
            <person name="Wood A."/>
            <person name="Yang L."/>
            <person name="Cove D."/>
            <person name="Cuming A."/>
            <person name="Hasebe M."/>
            <person name="Lucas S."/>
            <person name="Mishler D.B."/>
            <person name="Reski R."/>
            <person name="Grigoriev I."/>
            <person name="Quatrano R.S."/>
            <person name="Boore J.L."/>
        </authorList>
    </citation>
    <scope>NUCLEOTIDE SEQUENCE [LARGE SCALE GENOMIC DNA]</scope>
</reference>
<protein>
    <submittedName>
        <fullName evidence="1">Predicted protein</fullName>
    </submittedName>
</protein>
<dbReference type="EMBL" id="DS546842">
    <property type="protein sequence ID" value="EDQ48144.1"/>
    <property type="molecule type" value="Genomic_DNA"/>
</dbReference>
<name>A9U859_PHYPA</name>
<dbReference type="Gene3D" id="3.10.180.10">
    <property type="entry name" value="2,3-Dihydroxybiphenyl 1,2-Dioxygenase, domain 1"/>
    <property type="match status" value="1"/>
</dbReference>